<comment type="caution">
    <text evidence="3">The sequence shown here is derived from an EMBL/GenBank/DDBJ whole genome shotgun (WGS) entry which is preliminary data.</text>
</comment>
<reference evidence="3" key="1">
    <citation type="submission" date="2022-01" db="EMBL/GenBank/DDBJ databases">
        <title>Genome sequnece data of strain Bradyrhizobium sp. nov.</title>
        <authorList>
            <person name="Zhang J."/>
        </authorList>
    </citation>
    <scope>NUCLEOTIDE SEQUENCE</scope>
    <source>
        <strain evidence="4">WYCCWR 12774</strain>
        <strain evidence="3">WYCCWR 13023</strain>
    </source>
</reference>
<dbReference type="PANTHER" id="PTHR10088:SF4">
    <property type="entry name" value="GLUCOKINASE REGULATORY PROTEIN"/>
    <property type="match status" value="1"/>
</dbReference>
<evidence type="ECO:0000313" key="4">
    <source>
        <dbReference type="EMBL" id="MCG2666634.1"/>
    </source>
</evidence>
<keyword evidence="3" id="KW-0456">Lyase</keyword>
<gene>
    <name evidence="4" type="ORF">L6637_06725</name>
    <name evidence="3" type="ORF">L6654_03210</name>
</gene>
<dbReference type="EC" id="4.2.1.126" evidence="3"/>
<dbReference type="InterPro" id="IPR046348">
    <property type="entry name" value="SIS_dom_sf"/>
</dbReference>
<dbReference type="Proteomes" id="UP001139054">
    <property type="component" value="Unassembled WGS sequence"/>
</dbReference>
<dbReference type="PANTHER" id="PTHR10088">
    <property type="entry name" value="GLUCOKINASE REGULATORY PROTEIN"/>
    <property type="match status" value="1"/>
</dbReference>
<evidence type="ECO:0000313" key="3">
    <source>
        <dbReference type="EMBL" id="MCG2625621.1"/>
    </source>
</evidence>
<dbReference type="InterPro" id="IPR040190">
    <property type="entry name" value="MURQ/GCKR"/>
</dbReference>
<dbReference type="EMBL" id="JAKLUA010000001">
    <property type="protein sequence ID" value="MCG2666634.1"/>
    <property type="molecule type" value="Genomic_DNA"/>
</dbReference>
<evidence type="ECO:0000259" key="2">
    <source>
        <dbReference type="PROSITE" id="PS51464"/>
    </source>
</evidence>
<dbReference type="SUPFAM" id="SSF53697">
    <property type="entry name" value="SIS domain"/>
    <property type="match status" value="1"/>
</dbReference>
<evidence type="ECO:0000256" key="1">
    <source>
        <dbReference type="ARBA" id="ARBA00023277"/>
    </source>
</evidence>
<protein>
    <submittedName>
        <fullName evidence="3">N-acetylmuramic acid 6-phosphate etherase</fullName>
        <ecNumber evidence="3">4.2.1.126</ecNumber>
    </submittedName>
</protein>
<evidence type="ECO:0000313" key="6">
    <source>
        <dbReference type="Proteomes" id="UP001139054"/>
    </source>
</evidence>
<feature type="domain" description="SIS" evidence="2">
    <location>
        <begin position="57"/>
        <end position="220"/>
    </location>
</feature>
<dbReference type="GO" id="GO:0046348">
    <property type="term" value="P:amino sugar catabolic process"/>
    <property type="evidence" value="ECO:0007669"/>
    <property type="project" value="TreeGrafter"/>
</dbReference>
<dbReference type="InterPro" id="IPR001347">
    <property type="entry name" value="SIS_dom"/>
</dbReference>
<dbReference type="GO" id="GO:0016803">
    <property type="term" value="F:ether hydrolase activity"/>
    <property type="evidence" value="ECO:0007669"/>
    <property type="project" value="TreeGrafter"/>
</dbReference>
<keyword evidence="5" id="KW-1185">Reference proteome</keyword>
<dbReference type="GO" id="GO:0009254">
    <property type="term" value="P:peptidoglycan turnover"/>
    <property type="evidence" value="ECO:0007669"/>
    <property type="project" value="TreeGrafter"/>
</dbReference>
<sequence length="314" mass="31602">MLVLPSGETVGERCGDTADVVTTDEAMFAEAMLASYRRAIASVAAVSSDIRTAALRLAAVWRAGGRLVYAGAGSSGLAAAEDAAELPGTFGLDQSRIAIVLPGGAVEPFRIDGAAEDDAAAGERSIAELGDLSGDAVIAVSASGSTPFTVAAAAEARRRGAFVIGIAHRPASQLLVGADASILLESGEEALRGSTRLAAGAAQKAALGMLSSLMGLDLGHIHQGLMVNLKADNAKLRERARGIVAAIADVSDAKAAAALREADGDVKPAVLIACGIPSMSEAVNWLAAAEGRIDDALRRARGNGIKGEGPNKGA</sequence>
<dbReference type="GO" id="GO:0097367">
    <property type="term" value="F:carbohydrate derivative binding"/>
    <property type="evidence" value="ECO:0007669"/>
    <property type="project" value="InterPro"/>
</dbReference>
<evidence type="ECO:0000313" key="5">
    <source>
        <dbReference type="Proteomes" id="UP001139012"/>
    </source>
</evidence>
<name>A0A9X1U688_9BRAD</name>
<dbReference type="Pfam" id="PF13580">
    <property type="entry name" value="SIS_2"/>
    <property type="match status" value="1"/>
</dbReference>
<dbReference type="Proteomes" id="UP001139012">
    <property type="component" value="Unassembled WGS sequence"/>
</dbReference>
<dbReference type="GO" id="GO:0016835">
    <property type="term" value="F:carbon-oxygen lyase activity"/>
    <property type="evidence" value="ECO:0007669"/>
    <property type="project" value="TreeGrafter"/>
</dbReference>
<organism evidence="3 6">
    <name type="scientific">Bradyrhizobium zhengyangense</name>
    <dbReference type="NCBI Taxonomy" id="2911009"/>
    <lineage>
        <taxon>Bacteria</taxon>
        <taxon>Pseudomonadati</taxon>
        <taxon>Pseudomonadota</taxon>
        <taxon>Alphaproteobacteria</taxon>
        <taxon>Hyphomicrobiales</taxon>
        <taxon>Nitrobacteraceae</taxon>
        <taxon>Bradyrhizobium</taxon>
    </lineage>
</organism>
<dbReference type="RefSeq" id="WP_237858933.1">
    <property type="nucleotide sequence ID" value="NZ_JAKLTY010000002.1"/>
</dbReference>
<dbReference type="NCBIfam" id="NF003915">
    <property type="entry name" value="PRK05441.1"/>
    <property type="match status" value="1"/>
</dbReference>
<dbReference type="Gene3D" id="3.40.50.10490">
    <property type="entry name" value="Glucose-6-phosphate isomerase like protein, domain 1"/>
    <property type="match status" value="1"/>
</dbReference>
<dbReference type="AlphaFoldDB" id="A0A9X1U688"/>
<dbReference type="PROSITE" id="PS51464">
    <property type="entry name" value="SIS"/>
    <property type="match status" value="1"/>
</dbReference>
<keyword evidence="1" id="KW-0119">Carbohydrate metabolism</keyword>
<accession>A0A9X1U688</accession>
<dbReference type="Gene3D" id="1.10.8.1080">
    <property type="match status" value="1"/>
</dbReference>
<proteinExistence type="predicted"/>
<dbReference type="EMBL" id="JAKLTY010000002">
    <property type="protein sequence ID" value="MCG2625621.1"/>
    <property type="molecule type" value="Genomic_DNA"/>
</dbReference>